<feature type="compositionally biased region" description="Low complexity" evidence="2">
    <location>
        <begin position="215"/>
        <end position="226"/>
    </location>
</feature>
<gene>
    <name evidence="4" type="ORF">B0T18DRAFT_361592</name>
</gene>
<comment type="caution">
    <text evidence="4">The sequence shown here is derived from an EMBL/GenBank/DDBJ whole genome shotgun (WGS) entry which is preliminary data.</text>
</comment>
<feature type="compositionally biased region" description="Low complexity" evidence="2">
    <location>
        <begin position="327"/>
        <end position="357"/>
    </location>
</feature>
<evidence type="ECO:0000313" key="5">
    <source>
        <dbReference type="Proteomes" id="UP001172155"/>
    </source>
</evidence>
<keyword evidence="1" id="KW-0175">Coiled coil</keyword>
<feature type="compositionally biased region" description="Acidic residues" evidence="2">
    <location>
        <begin position="189"/>
        <end position="204"/>
    </location>
</feature>
<dbReference type="PANTHER" id="PTHR23325">
    <property type="entry name" value="SERUM RESPONSE FACTOR-BINDING"/>
    <property type="match status" value="1"/>
</dbReference>
<feature type="compositionally biased region" description="Acidic residues" evidence="2">
    <location>
        <begin position="270"/>
        <end position="309"/>
    </location>
</feature>
<organism evidence="4 5">
    <name type="scientific">Schizothecium vesticola</name>
    <dbReference type="NCBI Taxonomy" id="314040"/>
    <lineage>
        <taxon>Eukaryota</taxon>
        <taxon>Fungi</taxon>
        <taxon>Dikarya</taxon>
        <taxon>Ascomycota</taxon>
        <taxon>Pezizomycotina</taxon>
        <taxon>Sordariomycetes</taxon>
        <taxon>Sordariomycetidae</taxon>
        <taxon>Sordariales</taxon>
        <taxon>Schizotheciaceae</taxon>
        <taxon>Schizothecium</taxon>
    </lineage>
</organism>
<feature type="domain" description="Bud22" evidence="3">
    <location>
        <begin position="17"/>
        <end position="235"/>
    </location>
</feature>
<dbReference type="GO" id="GO:0030490">
    <property type="term" value="P:maturation of SSU-rRNA"/>
    <property type="evidence" value="ECO:0007669"/>
    <property type="project" value="TreeGrafter"/>
</dbReference>
<dbReference type="Pfam" id="PF09073">
    <property type="entry name" value="BUD22"/>
    <property type="match status" value="2"/>
</dbReference>
<feature type="compositionally biased region" description="Basic and acidic residues" evidence="2">
    <location>
        <begin position="487"/>
        <end position="503"/>
    </location>
</feature>
<evidence type="ECO:0000256" key="1">
    <source>
        <dbReference type="ARBA" id="ARBA00023054"/>
    </source>
</evidence>
<dbReference type="EMBL" id="JAUKUD010000002">
    <property type="protein sequence ID" value="KAK0751205.1"/>
    <property type="molecule type" value="Genomic_DNA"/>
</dbReference>
<evidence type="ECO:0000259" key="3">
    <source>
        <dbReference type="Pfam" id="PF09073"/>
    </source>
</evidence>
<feature type="compositionally biased region" description="Basic and acidic residues" evidence="2">
    <location>
        <begin position="441"/>
        <end position="451"/>
    </location>
</feature>
<feature type="domain" description="Bud22" evidence="3">
    <location>
        <begin position="246"/>
        <end position="531"/>
    </location>
</feature>
<evidence type="ECO:0000256" key="2">
    <source>
        <dbReference type="SAM" id="MobiDB-lite"/>
    </source>
</evidence>
<dbReference type="AlphaFoldDB" id="A0AA40F4Y5"/>
<keyword evidence="5" id="KW-1185">Reference proteome</keyword>
<dbReference type="Proteomes" id="UP001172155">
    <property type="component" value="Unassembled WGS sequence"/>
</dbReference>
<evidence type="ECO:0000313" key="4">
    <source>
        <dbReference type="EMBL" id="KAK0751205.1"/>
    </source>
</evidence>
<dbReference type="InterPro" id="IPR015158">
    <property type="entry name" value="Bud22_dom"/>
</dbReference>
<feature type="compositionally biased region" description="Polar residues" evidence="2">
    <location>
        <begin position="255"/>
        <end position="266"/>
    </location>
</feature>
<protein>
    <submittedName>
        <fullName evidence="4">Bud-site selection protein</fullName>
    </submittedName>
</protein>
<dbReference type="PANTHER" id="PTHR23325:SF1">
    <property type="entry name" value="SERUM RESPONSE FACTOR-BINDING PROTEIN 1"/>
    <property type="match status" value="1"/>
</dbReference>
<feature type="region of interest" description="Disordered" evidence="2">
    <location>
        <begin position="140"/>
        <end position="416"/>
    </location>
</feature>
<feature type="compositionally biased region" description="Basic residues" evidence="2">
    <location>
        <begin position="238"/>
        <end position="247"/>
    </location>
</feature>
<dbReference type="InterPro" id="IPR037393">
    <property type="entry name" value="Bud22/SRFB1"/>
</dbReference>
<dbReference type="GO" id="GO:0005634">
    <property type="term" value="C:nucleus"/>
    <property type="evidence" value="ECO:0007669"/>
    <property type="project" value="TreeGrafter"/>
</dbReference>
<accession>A0AA40F4Y5</accession>
<feature type="region of interest" description="Disordered" evidence="2">
    <location>
        <begin position="429"/>
        <end position="518"/>
    </location>
</feature>
<name>A0AA40F4Y5_9PEZI</name>
<proteinExistence type="predicted"/>
<feature type="compositionally biased region" description="Basic and acidic residues" evidence="2">
    <location>
        <begin position="143"/>
        <end position="188"/>
    </location>
</feature>
<dbReference type="GO" id="GO:0030686">
    <property type="term" value="C:90S preribosome"/>
    <property type="evidence" value="ECO:0007669"/>
    <property type="project" value="TreeGrafter"/>
</dbReference>
<reference evidence="4" key="1">
    <citation type="submission" date="2023-06" db="EMBL/GenBank/DDBJ databases">
        <title>Genome-scale phylogeny and comparative genomics of the fungal order Sordariales.</title>
        <authorList>
            <consortium name="Lawrence Berkeley National Laboratory"/>
            <person name="Hensen N."/>
            <person name="Bonometti L."/>
            <person name="Westerberg I."/>
            <person name="Brannstrom I.O."/>
            <person name="Guillou S."/>
            <person name="Cros-Aarteil S."/>
            <person name="Calhoun S."/>
            <person name="Haridas S."/>
            <person name="Kuo A."/>
            <person name="Mondo S."/>
            <person name="Pangilinan J."/>
            <person name="Riley R."/>
            <person name="LaButti K."/>
            <person name="Andreopoulos B."/>
            <person name="Lipzen A."/>
            <person name="Chen C."/>
            <person name="Yanf M."/>
            <person name="Daum C."/>
            <person name="Ng V."/>
            <person name="Clum A."/>
            <person name="Steindorff A."/>
            <person name="Ohm R."/>
            <person name="Martin F."/>
            <person name="Silar P."/>
            <person name="Natvig D."/>
            <person name="Lalanne C."/>
            <person name="Gautier V."/>
            <person name="Ament-velasquez S.L."/>
            <person name="Kruys A."/>
            <person name="Hutchinson M.I."/>
            <person name="Powell A.J."/>
            <person name="Barry K."/>
            <person name="Miller A.N."/>
            <person name="Grigoriev I.V."/>
            <person name="Debuchy R."/>
            <person name="Gladieux P."/>
            <person name="Thoren M.H."/>
            <person name="Johannesson H."/>
        </authorList>
    </citation>
    <scope>NUCLEOTIDE SEQUENCE</scope>
    <source>
        <strain evidence="4">SMH3187-1</strain>
    </source>
</reference>
<sequence>MVKRKREDTVEDVFGRFAHDLHHAFKVAKGYERQRQAKRLRDPKAPPDKKARIEKEIVVLKSLDLHQAAHAHLCSALLRIKTIAESPKLPEDIKAGIPKPELTEDEKLALHNVTSALSNRPEVRDVVDKAIAGTCKALGIPVPEKKGKGKKTDKPATEDTKEPAPKKAKVDKAETKPEKAPSPKKDSQPYEDPEDEEVDIEEEERSIAQLDVLLASSSGSEGSGSEAEAEGGGDQALKAKKAARRKRTPIDTDPTIRNTALNSLRRSNIDDLDPMEITDDEDDADSEDNDDLDMDSDLDPMEVTDDEDASGAKLNPMEITDDSENDSASSTASSTTSFQGFSDPLEASGSDSSSSSKSPPPKKKKPSAKLAPTQPGTSTFLPSLMGGYFSGSDSEASDIDIAPPTKKNRRGQRARQAIWEKKFKAEALHLKKQQQGGGGKGGRDAGWDMKRGAVGAGDGKPWKRGIRNPLASSGAGGETTGANMEALAERKQKPKVAKRDDTGTLHPSWEAKKKAKEAQGIVAFQGKKTTFE</sequence>